<evidence type="ECO:0000313" key="2">
    <source>
        <dbReference type="EMBL" id="SFV50225.1"/>
    </source>
</evidence>
<dbReference type="Pfam" id="PF10112">
    <property type="entry name" value="Halogen_Hydrol"/>
    <property type="match status" value="1"/>
</dbReference>
<sequence>MSKAKRYNPPRVESYMIKKGTLLYIFLIPLFLSVVIALFKIKLIAFLLNSIAFILLFTVVYLSKKGFAQEINYNQLKIAKAPEIRYKEFSAYLLGVTTLYISYIAGSIPLFQSIFLAVISVVGYWLYYGFDPRGDKLEKSDDISSKVILETFEEAQNKIATIQKDLEKISDTILKSKISNAVEKANDILDVLADDPKSIRVARRFLIVYIDGVSKVVASYNAIDEDEIDSDTKERLLSLMDDVDERFDQEMQKLKESNKFDLDVNIDVLKEQIKN</sequence>
<keyword evidence="1" id="KW-1133">Transmembrane helix</keyword>
<feature type="transmembrane region" description="Helical" evidence="1">
    <location>
        <begin position="110"/>
        <end position="130"/>
    </location>
</feature>
<organism evidence="2">
    <name type="scientific">hydrothermal vent metagenome</name>
    <dbReference type="NCBI Taxonomy" id="652676"/>
    <lineage>
        <taxon>unclassified sequences</taxon>
        <taxon>metagenomes</taxon>
        <taxon>ecological metagenomes</taxon>
    </lineage>
</organism>
<dbReference type="InterPro" id="IPR018770">
    <property type="entry name" value="ChloroindolylP_hydrolase"/>
</dbReference>
<name>A0A1W1B9X2_9ZZZZ</name>
<dbReference type="AlphaFoldDB" id="A0A1W1B9X2"/>
<feature type="transmembrane region" description="Helical" evidence="1">
    <location>
        <begin position="21"/>
        <end position="39"/>
    </location>
</feature>
<accession>A0A1W1B9X2</accession>
<evidence type="ECO:0000256" key="1">
    <source>
        <dbReference type="SAM" id="Phobius"/>
    </source>
</evidence>
<evidence type="ECO:0008006" key="3">
    <source>
        <dbReference type="Google" id="ProtNLM"/>
    </source>
</evidence>
<gene>
    <name evidence="2" type="ORF">MNB_SV-6-1405</name>
</gene>
<keyword evidence="1" id="KW-0472">Membrane</keyword>
<keyword evidence="1" id="KW-0812">Transmembrane</keyword>
<reference evidence="2" key="1">
    <citation type="submission" date="2016-10" db="EMBL/GenBank/DDBJ databases">
        <authorList>
            <person name="de Groot N.N."/>
        </authorList>
    </citation>
    <scope>NUCLEOTIDE SEQUENCE</scope>
</reference>
<feature type="transmembrane region" description="Helical" evidence="1">
    <location>
        <begin position="45"/>
        <end position="63"/>
    </location>
</feature>
<dbReference type="EMBL" id="FPHC01000008">
    <property type="protein sequence ID" value="SFV50225.1"/>
    <property type="molecule type" value="Genomic_DNA"/>
</dbReference>
<feature type="transmembrane region" description="Helical" evidence="1">
    <location>
        <begin position="84"/>
        <end position="104"/>
    </location>
</feature>
<protein>
    <recommendedName>
        <fullName evidence="3">5-bromo-4-chloroindolyl phosphate hydrolysis protein</fullName>
    </recommendedName>
</protein>
<proteinExistence type="predicted"/>